<protein>
    <recommendedName>
        <fullName evidence="4">Myb-like domain-containing protein</fullName>
    </recommendedName>
</protein>
<evidence type="ECO:0000313" key="5">
    <source>
        <dbReference type="EMBL" id="KAG0557610.1"/>
    </source>
</evidence>
<dbReference type="EMBL" id="CM026432">
    <property type="protein sequence ID" value="KAG0557610.1"/>
    <property type="molecule type" value="Genomic_DNA"/>
</dbReference>
<dbReference type="Gene3D" id="1.10.10.60">
    <property type="entry name" value="Homeodomain-like"/>
    <property type="match status" value="1"/>
</dbReference>
<evidence type="ECO:0000313" key="6">
    <source>
        <dbReference type="Proteomes" id="UP000822688"/>
    </source>
</evidence>
<organism evidence="5 6">
    <name type="scientific">Ceratodon purpureus</name>
    <name type="common">Fire moss</name>
    <name type="synonym">Dicranum purpureum</name>
    <dbReference type="NCBI Taxonomy" id="3225"/>
    <lineage>
        <taxon>Eukaryota</taxon>
        <taxon>Viridiplantae</taxon>
        <taxon>Streptophyta</taxon>
        <taxon>Embryophyta</taxon>
        <taxon>Bryophyta</taxon>
        <taxon>Bryophytina</taxon>
        <taxon>Bryopsida</taxon>
        <taxon>Dicranidae</taxon>
        <taxon>Pseudoditrichales</taxon>
        <taxon>Ditrichaceae</taxon>
        <taxon>Ceratodon</taxon>
    </lineage>
</organism>
<accession>A0A8T0GEZ8</accession>
<feature type="compositionally biased region" description="Polar residues" evidence="3">
    <location>
        <begin position="219"/>
        <end position="229"/>
    </location>
</feature>
<keyword evidence="1" id="KW-0433">Leucine-rich repeat</keyword>
<feature type="domain" description="Myb-like" evidence="4">
    <location>
        <begin position="99"/>
        <end position="157"/>
    </location>
</feature>
<keyword evidence="6" id="KW-1185">Reference proteome</keyword>
<evidence type="ECO:0000259" key="4">
    <source>
        <dbReference type="PROSITE" id="PS50090"/>
    </source>
</evidence>
<proteinExistence type="predicted"/>
<dbReference type="PROSITE" id="PS51450">
    <property type="entry name" value="LRR"/>
    <property type="match status" value="1"/>
</dbReference>
<reference evidence="5 6" key="1">
    <citation type="submission" date="2020-06" db="EMBL/GenBank/DDBJ databases">
        <title>WGS assembly of Ceratodon purpureus strain R40.</title>
        <authorList>
            <person name="Carey S.B."/>
            <person name="Jenkins J."/>
            <person name="Shu S."/>
            <person name="Lovell J.T."/>
            <person name="Sreedasyam A."/>
            <person name="Maumus F."/>
            <person name="Tiley G.P."/>
            <person name="Fernandez-Pozo N."/>
            <person name="Barry K."/>
            <person name="Chen C."/>
            <person name="Wang M."/>
            <person name="Lipzen A."/>
            <person name="Daum C."/>
            <person name="Saski C.A."/>
            <person name="Payton A.C."/>
            <person name="Mcbreen J.C."/>
            <person name="Conrad R.E."/>
            <person name="Kollar L.M."/>
            <person name="Olsson S."/>
            <person name="Huttunen S."/>
            <person name="Landis J.B."/>
            <person name="Wickett N.J."/>
            <person name="Johnson M.G."/>
            <person name="Rensing S.A."/>
            <person name="Grimwood J."/>
            <person name="Schmutz J."/>
            <person name="Mcdaniel S.F."/>
        </authorList>
    </citation>
    <scope>NUCLEOTIDE SEQUENCE [LARGE SCALE GENOMIC DNA]</scope>
    <source>
        <strain evidence="5 6">R40</strain>
    </source>
</reference>
<dbReference type="InterPro" id="IPR050836">
    <property type="entry name" value="SDS22/Internalin_LRR"/>
</dbReference>
<dbReference type="Proteomes" id="UP000822688">
    <property type="component" value="Chromosome 11"/>
</dbReference>
<name>A0A8T0GEZ8_CERPU</name>
<dbReference type="Pfam" id="PF13837">
    <property type="entry name" value="Myb_DNA-bind_4"/>
    <property type="match status" value="1"/>
</dbReference>
<feature type="region of interest" description="Disordered" evidence="3">
    <location>
        <begin position="219"/>
        <end position="239"/>
    </location>
</feature>
<sequence>MDPHDMDSFVPFDMDPHDMDPFVPLDFFWSPANTETGGYERVQIETGVRITGTSAQHHDTLVDLLIGDSASLNVCQEDILPNPQPIAVRKPKKRLQKFSKWNESETSVLLDLMVERGRIRKGTAGGTHWGQISKDIQMKFGTIRSEDECRRRYDTLLKAYKKIKSTGKEYCDITDAELSQANLATCLTEKWYKAIDIICLKRGSDNSKFLKRAKLNPSDGNGTLSSSPRNPAAPPVSFECSEAEKPSPKQVAIPGFSTLDEDLRFTILNLIQALLMKKWSERNRRCFDDPTVFELEVLCQWLAIVQDRRPLDIYIFMIKLFKLKLLNIECAILKRSSGPEMKDGLISKERICLKHLRVYKRFLDKVKCKNPDFDNYLEICNNHDSVSFPKAPSSLPLQQIRVLSLYNCQELKQADLSNFPELRSLAIEGCDNLEEITGWEVVKELGWLEIRSCRSCKDFPCVQWLPSLRELCFGSCGSLALRSALMPDFSQCVQLRRLEILENNISAMNMMDLSQLRFLEVLTLGCCCALTTIQGLSGLHSLTQLDLSCDALTRLPELGSLKSLTHLDLGSSGIEEISGVQELHMLTTLSLQYCHSLKRLPCLGRSKRLVYLDIRSSGVDEIPGVQDLVGLETLCCSGSRLKWLPDLHHLPRLQRVEVSDTPLSRMDPSSFYYGKGRLLFNSKEERKGFVDDISDISDSDEDSG</sequence>
<dbReference type="AlphaFoldDB" id="A0A8T0GEZ8"/>
<keyword evidence="2" id="KW-0677">Repeat</keyword>
<dbReference type="PANTHER" id="PTHR46652:SF3">
    <property type="entry name" value="LEUCINE-RICH REPEAT-CONTAINING PROTEIN 9"/>
    <property type="match status" value="1"/>
</dbReference>
<dbReference type="Gene3D" id="3.80.10.10">
    <property type="entry name" value="Ribonuclease Inhibitor"/>
    <property type="match status" value="2"/>
</dbReference>
<evidence type="ECO:0000256" key="3">
    <source>
        <dbReference type="SAM" id="MobiDB-lite"/>
    </source>
</evidence>
<gene>
    <name evidence="5" type="ORF">KC19_11G143600</name>
</gene>
<dbReference type="InterPro" id="IPR032675">
    <property type="entry name" value="LRR_dom_sf"/>
</dbReference>
<dbReference type="SUPFAM" id="SSF52058">
    <property type="entry name" value="L domain-like"/>
    <property type="match status" value="1"/>
</dbReference>
<dbReference type="InterPro" id="IPR044822">
    <property type="entry name" value="Myb_DNA-bind_4"/>
</dbReference>
<evidence type="ECO:0000256" key="1">
    <source>
        <dbReference type="ARBA" id="ARBA00022614"/>
    </source>
</evidence>
<evidence type="ECO:0000256" key="2">
    <source>
        <dbReference type="ARBA" id="ARBA00022737"/>
    </source>
</evidence>
<dbReference type="InterPro" id="IPR001005">
    <property type="entry name" value="SANT/Myb"/>
</dbReference>
<dbReference type="InterPro" id="IPR001611">
    <property type="entry name" value="Leu-rich_rpt"/>
</dbReference>
<dbReference type="PROSITE" id="PS50090">
    <property type="entry name" value="MYB_LIKE"/>
    <property type="match status" value="1"/>
</dbReference>
<dbReference type="PANTHER" id="PTHR46652">
    <property type="entry name" value="LEUCINE-RICH REPEAT AND IQ DOMAIN-CONTAINING PROTEIN 1-RELATED"/>
    <property type="match status" value="1"/>
</dbReference>
<comment type="caution">
    <text evidence="5">The sequence shown here is derived from an EMBL/GenBank/DDBJ whole genome shotgun (WGS) entry which is preliminary data.</text>
</comment>